<proteinExistence type="predicted"/>
<dbReference type="AlphaFoldDB" id="A0A9P4JBB0"/>
<comment type="caution">
    <text evidence="3">The sequence shown here is derived from an EMBL/GenBank/DDBJ whole genome shotgun (WGS) entry which is preliminary data.</text>
</comment>
<dbReference type="EMBL" id="ML996081">
    <property type="protein sequence ID" value="KAF2156902.1"/>
    <property type="molecule type" value="Genomic_DNA"/>
</dbReference>
<keyword evidence="4" id="KW-1185">Reference proteome</keyword>
<evidence type="ECO:0000313" key="3">
    <source>
        <dbReference type="EMBL" id="KAF2156902.1"/>
    </source>
</evidence>
<name>A0A9P4JBB0_9PEZI</name>
<evidence type="ECO:0000256" key="2">
    <source>
        <dbReference type="SAM" id="SignalP"/>
    </source>
</evidence>
<feature type="signal peptide" evidence="2">
    <location>
        <begin position="1"/>
        <end position="19"/>
    </location>
</feature>
<feature type="region of interest" description="Disordered" evidence="1">
    <location>
        <begin position="128"/>
        <end position="262"/>
    </location>
</feature>
<reference evidence="3" key="1">
    <citation type="journal article" date="2020" name="Stud. Mycol.">
        <title>101 Dothideomycetes genomes: a test case for predicting lifestyles and emergence of pathogens.</title>
        <authorList>
            <person name="Haridas S."/>
            <person name="Albert R."/>
            <person name="Binder M."/>
            <person name="Bloem J."/>
            <person name="Labutti K."/>
            <person name="Salamov A."/>
            <person name="Andreopoulos B."/>
            <person name="Baker S."/>
            <person name="Barry K."/>
            <person name="Bills G."/>
            <person name="Bluhm B."/>
            <person name="Cannon C."/>
            <person name="Castanera R."/>
            <person name="Culley D."/>
            <person name="Daum C."/>
            <person name="Ezra D."/>
            <person name="Gonzalez J."/>
            <person name="Henrissat B."/>
            <person name="Kuo A."/>
            <person name="Liang C."/>
            <person name="Lipzen A."/>
            <person name="Lutzoni F."/>
            <person name="Magnuson J."/>
            <person name="Mondo S."/>
            <person name="Nolan M."/>
            <person name="Ohm R."/>
            <person name="Pangilinan J."/>
            <person name="Park H.-J."/>
            <person name="Ramirez L."/>
            <person name="Alfaro M."/>
            <person name="Sun H."/>
            <person name="Tritt A."/>
            <person name="Yoshinaga Y."/>
            <person name="Zwiers L.-H."/>
            <person name="Turgeon B."/>
            <person name="Goodwin S."/>
            <person name="Spatafora J."/>
            <person name="Crous P."/>
            <person name="Grigoriev I."/>
        </authorList>
    </citation>
    <scope>NUCLEOTIDE SEQUENCE</scope>
    <source>
        <strain evidence="3">CBS 260.36</strain>
    </source>
</reference>
<keyword evidence="2" id="KW-0732">Signal</keyword>
<feature type="compositionally biased region" description="Acidic residues" evidence="1">
    <location>
        <begin position="228"/>
        <end position="244"/>
    </location>
</feature>
<accession>A0A9P4JBB0</accession>
<evidence type="ECO:0000313" key="4">
    <source>
        <dbReference type="Proteomes" id="UP000799439"/>
    </source>
</evidence>
<feature type="compositionally biased region" description="Basic residues" evidence="1">
    <location>
        <begin position="64"/>
        <end position="78"/>
    </location>
</feature>
<protein>
    <submittedName>
        <fullName evidence="3">Uncharacterized protein</fullName>
    </submittedName>
</protein>
<feature type="chain" id="PRO_5040178032" evidence="2">
    <location>
        <begin position="20"/>
        <end position="322"/>
    </location>
</feature>
<feature type="compositionally biased region" description="Low complexity" evidence="1">
    <location>
        <begin position="247"/>
        <end position="260"/>
    </location>
</feature>
<feature type="compositionally biased region" description="Basic and acidic residues" evidence="1">
    <location>
        <begin position="51"/>
        <end position="63"/>
    </location>
</feature>
<evidence type="ECO:0000256" key="1">
    <source>
        <dbReference type="SAM" id="MobiDB-lite"/>
    </source>
</evidence>
<organism evidence="3 4">
    <name type="scientific">Myriangium duriaei CBS 260.36</name>
    <dbReference type="NCBI Taxonomy" id="1168546"/>
    <lineage>
        <taxon>Eukaryota</taxon>
        <taxon>Fungi</taxon>
        <taxon>Dikarya</taxon>
        <taxon>Ascomycota</taxon>
        <taxon>Pezizomycotina</taxon>
        <taxon>Dothideomycetes</taxon>
        <taxon>Dothideomycetidae</taxon>
        <taxon>Myriangiales</taxon>
        <taxon>Myriangiaceae</taxon>
        <taxon>Myriangium</taxon>
    </lineage>
</organism>
<sequence>MKFASSALCLALSLAVAGAQPVSGSSSNALQETGAQSKGLEHTTVHVPRSPKGDKGKDHGKVAKKDHKSKHHKSKHQKSKSDTKDPYMNTLVELQSLLQKAESNPELAQRIQKMMLTVMELQLKDMTERTKGTTKKSHKSHKGKAHKSKDHKNKDHKDKGHKSKRDPDYMSDLTALQAELQAKSQDPAAAADVQARMSKLMADEQARIAGGGAPPAAPPQRRSAYPEPEPEPEAEAEAEAEAEPEAAKAAAKAAKPKAAPLTAAQKSLNKTIAEQKKANSAAARQDAAVQAQAKELSPGSGVTQMVASAGLVRGWDGQVASG</sequence>
<feature type="compositionally biased region" description="Polar residues" evidence="1">
    <location>
        <begin position="22"/>
        <end position="36"/>
    </location>
</feature>
<feature type="region of interest" description="Disordered" evidence="1">
    <location>
        <begin position="21"/>
        <end position="87"/>
    </location>
</feature>
<feature type="compositionally biased region" description="Basic residues" evidence="1">
    <location>
        <begin position="132"/>
        <end position="151"/>
    </location>
</feature>
<dbReference type="Proteomes" id="UP000799439">
    <property type="component" value="Unassembled WGS sequence"/>
</dbReference>
<gene>
    <name evidence="3" type="ORF">K461DRAFT_272993</name>
</gene>